<proteinExistence type="inferred from homology"/>
<evidence type="ECO:0000256" key="7">
    <source>
        <dbReference type="ARBA" id="ARBA00023004"/>
    </source>
</evidence>
<dbReference type="InterPro" id="IPR036396">
    <property type="entry name" value="Cyt_P450_sf"/>
</dbReference>
<dbReference type="GO" id="GO:0016705">
    <property type="term" value="F:oxidoreductase activity, acting on paired donors, with incorporation or reduction of molecular oxygen"/>
    <property type="evidence" value="ECO:0007669"/>
    <property type="project" value="InterPro"/>
</dbReference>
<gene>
    <name evidence="11" type="ORF">BDQ12DRAFT_733235</name>
</gene>
<dbReference type="SUPFAM" id="SSF48264">
    <property type="entry name" value="Cytochrome P450"/>
    <property type="match status" value="1"/>
</dbReference>
<name>A0A5C3M8P0_9AGAR</name>
<comment type="cofactor">
    <cofactor evidence="1 9">
        <name>heme</name>
        <dbReference type="ChEBI" id="CHEBI:30413"/>
    </cofactor>
</comment>
<evidence type="ECO:0000256" key="2">
    <source>
        <dbReference type="ARBA" id="ARBA00005179"/>
    </source>
</evidence>
<evidence type="ECO:0000313" key="11">
    <source>
        <dbReference type="EMBL" id="TFK41794.1"/>
    </source>
</evidence>
<sequence length="377" mass="42804">MGWDWFMSALPYGEQWKDQRRLFQQHFHPSNVTVYEDTIVEYVHEFLSDILQTPQDFLAHVRRIPGGAAISLAYGIKVERYNDRFVKVAEHAVNAITAAGVPGAFLVDIFPILKYVPEFIPGAGFKQKAKEWRQDMLAFRNDSFAEAISRIELGNARPSFTSRAMEGINASNAEYHTKLVQDTAGMIYGAASHTTISAIYTFLIAMLHYPYVIKKAQSELDRVIGQSRLPDFGDMKRTPYIMAIVKEVLRWQPVTPQAIPHRLMEEDVYEGYVFPAGTIFVPNAWAMLHNEEDYPEPMVFRPERFLNSNGNINIEIRDPNGMAFGFGRRICAGIHIAEATLWLTIASVLSTFDISPRVDKDGKDILPKLFYQSSIVS</sequence>
<accession>A0A5C3M8P0</accession>
<dbReference type="Proteomes" id="UP000308652">
    <property type="component" value="Unassembled WGS sequence"/>
</dbReference>
<dbReference type="GO" id="GO:0020037">
    <property type="term" value="F:heme binding"/>
    <property type="evidence" value="ECO:0007669"/>
    <property type="project" value="InterPro"/>
</dbReference>
<dbReference type="STRING" id="68775.A0A5C3M8P0"/>
<dbReference type="PROSITE" id="PS00086">
    <property type="entry name" value="CYTOCHROME_P450"/>
    <property type="match status" value="1"/>
</dbReference>
<dbReference type="InterPro" id="IPR050364">
    <property type="entry name" value="Cytochrome_P450_fung"/>
</dbReference>
<keyword evidence="4 9" id="KW-0349">Heme</keyword>
<dbReference type="GO" id="GO:0005506">
    <property type="term" value="F:iron ion binding"/>
    <property type="evidence" value="ECO:0007669"/>
    <property type="project" value="InterPro"/>
</dbReference>
<dbReference type="CDD" id="cd11065">
    <property type="entry name" value="CYP64-like"/>
    <property type="match status" value="1"/>
</dbReference>
<evidence type="ECO:0000256" key="1">
    <source>
        <dbReference type="ARBA" id="ARBA00001971"/>
    </source>
</evidence>
<dbReference type="AlphaFoldDB" id="A0A5C3M8P0"/>
<dbReference type="EMBL" id="ML213594">
    <property type="protein sequence ID" value="TFK41794.1"/>
    <property type="molecule type" value="Genomic_DNA"/>
</dbReference>
<keyword evidence="12" id="KW-1185">Reference proteome</keyword>
<dbReference type="Pfam" id="PF00067">
    <property type="entry name" value="p450"/>
    <property type="match status" value="1"/>
</dbReference>
<keyword evidence="6 10" id="KW-0560">Oxidoreductase</keyword>
<evidence type="ECO:0000256" key="8">
    <source>
        <dbReference type="ARBA" id="ARBA00023033"/>
    </source>
</evidence>
<evidence type="ECO:0000256" key="10">
    <source>
        <dbReference type="RuleBase" id="RU000461"/>
    </source>
</evidence>
<reference evidence="11 12" key="1">
    <citation type="journal article" date="2019" name="Nat. Ecol. Evol.">
        <title>Megaphylogeny resolves global patterns of mushroom evolution.</title>
        <authorList>
            <person name="Varga T."/>
            <person name="Krizsan K."/>
            <person name="Foldi C."/>
            <person name="Dima B."/>
            <person name="Sanchez-Garcia M."/>
            <person name="Sanchez-Ramirez S."/>
            <person name="Szollosi G.J."/>
            <person name="Szarkandi J.G."/>
            <person name="Papp V."/>
            <person name="Albert L."/>
            <person name="Andreopoulos W."/>
            <person name="Angelini C."/>
            <person name="Antonin V."/>
            <person name="Barry K.W."/>
            <person name="Bougher N.L."/>
            <person name="Buchanan P."/>
            <person name="Buyck B."/>
            <person name="Bense V."/>
            <person name="Catcheside P."/>
            <person name="Chovatia M."/>
            <person name="Cooper J."/>
            <person name="Damon W."/>
            <person name="Desjardin D."/>
            <person name="Finy P."/>
            <person name="Geml J."/>
            <person name="Haridas S."/>
            <person name="Hughes K."/>
            <person name="Justo A."/>
            <person name="Karasinski D."/>
            <person name="Kautmanova I."/>
            <person name="Kiss B."/>
            <person name="Kocsube S."/>
            <person name="Kotiranta H."/>
            <person name="LaButti K.M."/>
            <person name="Lechner B.E."/>
            <person name="Liimatainen K."/>
            <person name="Lipzen A."/>
            <person name="Lukacs Z."/>
            <person name="Mihaltcheva S."/>
            <person name="Morgado L.N."/>
            <person name="Niskanen T."/>
            <person name="Noordeloos M.E."/>
            <person name="Ohm R.A."/>
            <person name="Ortiz-Santana B."/>
            <person name="Ovrebo C."/>
            <person name="Racz N."/>
            <person name="Riley R."/>
            <person name="Savchenko A."/>
            <person name="Shiryaev A."/>
            <person name="Soop K."/>
            <person name="Spirin V."/>
            <person name="Szebenyi C."/>
            <person name="Tomsovsky M."/>
            <person name="Tulloss R.E."/>
            <person name="Uehling J."/>
            <person name="Grigoriev I.V."/>
            <person name="Vagvolgyi C."/>
            <person name="Papp T."/>
            <person name="Martin F.M."/>
            <person name="Miettinen O."/>
            <person name="Hibbett D.S."/>
            <person name="Nagy L.G."/>
        </authorList>
    </citation>
    <scope>NUCLEOTIDE SEQUENCE [LARGE SCALE GENOMIC DNA]</scope>
    <source>
        <strain evidence="11 12">CBS 166.37</strain>
    </source>
</reference>
<dbReference type="PRINTS" id="PR00463">
    <property type="entry name" value="EP450I"/>
</dbReference>
<evidence type="ECO:0000256" key="9">
    <source>
        <dbReference type="PIRSR" id="PIRSR602401-1"/>
    </source>
</evidence>
<evidence type="ECO:0000256" key="5">
    <source>
        <dbReference type="ARBA" id="ARBA00022723"/>
    </source>
</evidence>
<dbReference type="InterPro" id="IPR002401">
    <property type="entry name" value="Cyt_P450_E_grp-I"/>
</dbReference>
<dbReference type="PANTHER" id="PTHR46300">
    <property type="entry name" value="P450, PUTATIVE (EUROFUNG)-RELATED-RELATED"/>
    <property type="match status" value="1"/>
</dbReference>
<keyword evidence="7 9" id="KW-0408">Iron</keyword>
<feature type="binding site" description="axial binding residue" evidence="9">
    <location>
        <position position="331"/>
    </location>
    <ligand>
        <name>heme</name>
        <dbReference type="ChEBI" id="CHEBI:30413"/>
    </ligand>
    <ligandPart>
        <name>Fe</name>
        <dbReference type="ChEBI" id="CHEBI:18248"/>
    </ligandPart>
</feature>
<protein>
    <submittedName>
        <fullName evidence="11">Cytochrome P450</fullName>
    </submittedName>
</protein>
<dbReference type="InterPro" id="IPR001128">
    <property type="entry name" value="Cyt_P450"/>
</dbReference>
<keyword evidence="8 10" id="KW-0503">Monooxygenase</keyword>
<evidence type="ECO:0000256" key="6">
    <source>
        <dbReference type="ARBA" id="ARBA00023002"/>
    </source>
</evidence>
<dbReference type="PRINTS" id="PR00385">
    <property type="entry name" value="P450"/>
</dbReference>
<comment type="pathway">
    <text evidence="2">Secondary metabolite biosynthesis.</text>
</comment>
<dbReference type="InterPro" id="IPR017972">
    <property type="entry name" value="Cyt_P450_CS"/>
</dbReference>
<evidence type="ECO:0000256" key="4">
    <source>
        <dbReference type="ARBA" id="ARBA00022617"/>
    </source>
</evidence>
<evidence type="ECO:0000313" key="12">
    <source>
        <dbReference type="Proteomes" id="UP000308652"/>
    </source>
</evidence>
<evidence type="ECO:0000256" key="3">
    <source>
        <dbReference type="ARBA" id="ARBA00010617"/>
    </source>
</evidence>
<dbReference type="Gene3D" id="1.10.630.10">
    <property type="entry name" value="Cytochrome P450"/>
    <property type="match status" value="1"/>
</dbReference>
<dbReference type="GO" id="GO:0004497">
    <property type="term" value="F:monooxygenase activity"/>
    <property type="evidence" value="ECO:0007669"/>
    <property type="project" value="UniProtKB-KW"/>
</dbReference>
<dbReference type="PANTHER" id="PTHR46300:SF7">
    <property type="entry name" value="P450, PUTATIVE (EUROFUNG)-RELATED"/>
    <property type="match status" value="1"/>
</dbReference>
<keyword evidence="5 9" id="KW-0479">Metal-binding</keyword>
<organism evidence="11 12">
    <name type="scientific">Crucibulum laeve</name>
    <dbReference type="NCBI Taxonomy" id="68775"/>
    <lineage>
        <taxon>Eukaryota</taxon>
        <taxon>Fungi</taxon>
        <taxon>Dikarya</taxon>
        <taxon>Basidiomycota</taxon>
        <taxon>Agaricomycotina</taxon>
        <taxon>Agaricomycetes</taxon>
        <taxon>Agaricomycetidae</taxon>
        <taxon>Agaricales</taxon>
        <taxon>Agaricineae</taxon>
        <taxon>Nidulariaceae</taxon>
        <taxon>Crucibulum</taxon>
    </lineage>
</organism>
<comment type="similarity">
    <text evidence="3 10">Belongs to the cytochrome P450 family.</text>
</comment>
<dbReference type="OrthoDB" id="2789670at2759"/>